<dbReference type="PANTHER" id="PTHR43191:SF2">
    <property type="entry name" value="RRNA METHYLTRANSFERASE 3, MITOCHONDRIAL"/>
    <property type="match status" value="1"/>
</dbReference>
<dbReference type="PANTHER" id="PTHR43191">
    <property type="entry name" value="RRNA METHYLTRANSFERASE 3"/>
    <property type="match status" value="1"/>
</dbReference>
<proteinExistence type="predicted"/>
<dbReference type="Gene3D" id="3.40.1280.10">
    <property type="match status" value="1"/>
</dbReference>
<dbReference type="Pfam" id="PF00588">
    <property type="entry name" value="SpoU_methylase"/>
    <property type="match status" value="1"/>
</dbReference>
<dbReference type="GO" id="GO:0008173">
    <property type="term" value="F:RNA methyltransferase activity"/>
    <property type="evidence" value="ECO:0007669"/>
    <property type="project" value="InterPro"/>
</dbReference>
<name>A0A2Z4AHM2_9BACT</name>
<dbReference type="EC" id="2.1.1.208" evidence="4"/>
<keyword evidence="1 4" id="KW-0489">Methyltransferase</keyword>
<dbReference type="GO" id="GO:0003723">
    <property type="term" value="F:RNA binding"/>
    <property type="evidence" value="ECO:0007669"/>
    <property type="project" value="InterPro"/>
</dbReference>
<dbReference type="InterPro" id="IPR051259">
    <property type="entry name" value="rRNA_Methyltransferase"/>
</dbReference>
<reference evidence="4 5" key="1">
    <citation type="submission" date="2018-06" db="EMBL/GenBank/DDBJ databases">
        <title>Draft Genome Sequence of a Novel Marine Bacterium Related to the Verrucomicrobia.</title>
        <authorList>
            <person name="Vosseberg J."/>
            <person name="Martijn J."/>
            <person name="Ettema T.J.G."/>
        </authorList>
    </citation>
    <scope>NUCLEOTIDE SEQUENCE [LARGE SCALE GENOMIC DNA]</scope>
    <source>
        <strain evidence="4">TARA_B100001123</strain>
    </source>
</reference>
<evidence type="ECO:0000313" key="4">
    <source>
        <dbReference type="EMBL" id="AWT60708.1"/>
    </source>
</evidence>
<dbReference type="Proteomes" id="UP000247465">
    <property type="component" value="Chromosome"/>
</dbReference>
<dbReference type="KEGG" id="mtar:DF168_01927"/>
<dbReference type="InterPro" id="IPR001537">
    <property type="entry name" value="SpoU_MeTrfase"/>
</dbReference>
<dbReference type="CDD" id="cd18082">
    <property type="entry name" value="SpoU-like_family"/>
    <property type="match status" value="1"/>
</dbReference>
<dbReference type="InterPro" id="IPR029026">
    <property type="entry name" value="tRNA_m1G_MTases_N"/>
</dbReference>
<gene>
    <name evidence="4" type="primary">aviRb_2</name>
    <name evidence="4" type="ORF">DF168_01927</name>
</gene>
<dbReference type="EMBL" id="CP029803">
    <property type="protein sequence ID" value="AWT60708.1"/>
    <property type="molecule type" value="Genomic_DNA"/>
</dbReference>
<feature type="domain" description="tRNA/rRNA methyltransferase SpoU type" evidence="3">
    <location>
        <begin position="99"/>
        <end position="234"/>
    </location>
</feature>
<protein>
    <submittedName>
        <fullName evidence="4">23S rRNA (Uridine(2479)-2'-O)-methyltransferase</fullName>
        <ecNumber evidence="4">2.1.1.208</ecNumber>
    </submittedName>
</protein>
<evidence type="ECO:0000313" key="5">
    <source>
        <dbReference type="Proteomes" id="UP000247465"/>
    </source>
</evidence>
<dbReference type="InterPro" id="IPR029028">
    <property type="entry name" value="Alpha/beta_knot_MTases"/>
</dbReference>
<sequence length="243" mass="27146">MGTRKYRPYRKDSDISYTVGVYPTIELLTKRPDLAERVLTSTEIVPSEGYTRIHTLCSKLSLNLEKNDRLIARLCSRKDCHALGIFRKTNPPLVPDSHHILLHRPTGRGNAGTIIRSMAGFGLRNLILIRPAVDLWHPSVIRASMGSLFQIGFRYFDSIEEYFSYAKLPRFVLSKEGKVCLSDLKVKSTSVFIFGNEGEGIPPNTAEGATTVRINQTDGIDSLNLSVAAGITLYSLSRKKMTE</sequence>
<dbReference type="SUPFAM" id="SSF75217">
    <property type="entry name" value="alpha/beta knot"/>
    <property type="match status" value="1"/>
</dbReference>
<evidence type="ECO:0000259" key="3">
    <source>
        <dbReference type="Pfam" id="PF00588"/>
    </source>
</evidence>
<evidence type="ECO:0000256" key="1">
    <source>
        <dbReference type="ARBA" id="ARBA00022603"/>
    </source>
</evidence>
<dbReference type="GO" id="GO:0006396">
    <property type="term" value="P:RNA processing"/>
    <property type="evidence" value="ECO:0007669"/>
    <property type="project" value="InterPro"/>
</dbReference>
<accession>A0A2Z4AHM2</accession>
<dbReference type="GO" id="GO:0032259">
    <property type="term" value="P:methylation"/>
    <property type="evidence" value="ECO:0007669"/>
    <property type="project" value="UniProtKB-KW"/>
</dbReference>
<keyword evidence="2 4" id="KW-0808">Transferase</keyword>
<organism evidence="4 5">
    <name type="scientific">Candidatus Moanibacter tarae</name>
    <dbReference type="NCBI Taxonomy" id="2200854"/>
    <lineage>
        <taxon>Bacteria</taxon>
        <taxon>Pseudomonadati</taxon>
        <taxon>Verrucomicrobiota</taxon>
        <taxon>Opitutia</taxon>
        <taxon>Puniceicoccales</taxon>
        <taxon>Puniceicoccales incertae sedis</taxon>
        <taxon>Candidatus Moanibacter</taxon>
    </lineage>
</organism>
<evidence type="ECO:0000256" key="2">
    <source>
        <dbReference type="ARBA" id="ARBA00022679"/>
    </source>
</evidence>
<dbReference type="AlphaFoldDB" id="A0A2Z4AHM2"/>